<feature type="compositionally biased region" description="Basic and acidic residues" evidence="1">
    <location>
        <begin position="191"/>
        <end position="201"/>
    </location>
</feature>
<reference evidence="3 4" key="1">
    <citation type="journal article" date="2020" name="ISME J.">
        <title>Uncovering the hidden diversity of litter-decomposition mechanisms in mushroom-forming fungi.</title>
        <authorList>
            <person name="Floudas D."/>
            <person name="Bentzer J."/>
            <person name="Ahren D."/>
            <person name="Johansson T."/>
            <person name="Persson P."/>
            <person name="Tunlid A."/>
        </authorList>
    </citation>
    <scope>NUCLEOTIDE SEQUENCE [LARGE SCALE GENOMIC DNA]</scope>
    <source>
        <strain evidence="3 4">CBS 661.87</strain>
    </source>
</reference>
<gene>
    <name evidence="3" type="ORF">D9615_001823</name>
</gene>
<dbReference type="CDD" id="cd10910">
    <property type="entry name" value="PIN_limkain_b1_N_like"/>
    <property type="match status" value="1"/>
</dbReference>
<comment type="caution">
    <text evidence="3">The sequence shown here is derived from an EMBL/GenBank/DDBJ whole genome shotgun (WGS) entry which is preliminary data.</text>
</comment>
<name>A0A8H5HPU8_9AGAR</name>
<feature type="region of interest" description="Disordered" evidence="1">
    <location>
        <begin position="159"/>
        <end position="286"/>
    </location>
</feature>
<proteinExistence type="predicted"/>
<feature type="domain" description="NYN" evidence="2">
    <location>
        <begin position="4"/>
        <end position="135"/>
    </location>
</feature>
<evidence type="ECO:0000259" key="2">
    <source>
        <dbReference type="Pfam" id="PF01936"/>
    </source>
</evidence>
<dbReference type="GO" id="GO:0010468">
    <property type="term" value="P:regulation of gene expression"/>
    <property type="evidence" value="ECO:0007669"/>
    <property type="project" value="InterPro"/>
</dbReference>
<accession>A0A8H5HPU8</accession>
<dbReference type="PANTHER" id="PTHR14379">
    <property type="entry name" value="LIMKAIN B LKAP"/>
    <property type="match status" value="1"/>
</dbReference>
<dbReference type="Proteomes" id="UP000565441">
    <property type="component" value="Unassembled WGS sequence"/>
</dbReference>
<dbReference type="GO" id="GO:1905762">
    <property type="term" value="F:CCR4-NOT complex binding"/>
    <property type="evidence" value="ECO:0007669"/>
    <property type="project" value="TreeGrafter"/>
</dbReference>
<evidence type="ECO:0000256" key="1">
    <source>
        <dbReference type="SAM" id="MobiDB-lite"/>
    </source>
</evidence>
<sequence length="501" mass="54963">MAQRVAIFWDSQTCQLPGRLTGYEAVDNIRRLANTYGSVTVFSLYMDAAEDPTCQHPSPNLQSELELCGVFLTPCSKADSNLPTILSTDMVIFAVDNPPPATIVLISGNTTFTYPVSLLRRRGYRVVLLAPSANTMRGALGMQASVAFDWENYILDTKDSRQTPREGLDNAGDNKAGSSLLRPTPTAVSKSESRRNTHENDNTSSTRPSEVALNWRSSAYMHPQSPSKSRLSLNPDQRDNTENTYNVRQVRKQPPSPLADKTRNPNLPMPAKSPSQLLRRPSPLPELANIRPYKSYYRKDWSGSDDRLSGSSMLGSRSPHAPKPLASPLSSTLPLSTSRERLPGNAPQEHIAPNLGYNYDSPDRNIFAELPATYPQKSYSLARSNLGPDGSLGLSTRLHLPESSHQVAQSTSGSSRHKDAPTRLPSRDAFTPLIEALRLLHQEGNTLPLRSLVGTRLPKAVYHQAGVADFSQYVSLAEREGIIQLGGSMGKSWITLHPALA</sequence>
<feature type="region of interest" description="Disordered" evidence="1">
    <location>
        <begin position="299"/>
        <end position="355"/>
    </location>
</feature>
<dbReference type="PANTHER" id="PTHR14379:SF3">
    <property type="entry name" value="MEIOSIS REGULATOR AND MRNA STABILITY FACTOR 1"/>
    <property type="match status" value="1"/>
</dbReference>
<dbReference type="GO" id="GO:0004540">
    <property type="term" value="F:RNA nuclease activity"/>
    <property type="evidence" value="ECO:0007669"/>
    <property type="project" value="InterPro"/>
</dbReference>
<feature type="compositionally biased region" description="Polar residues" evidence="1">
    <location>
        <begin position="224"/>
        <end position="235"/>
    </location>
</feature>
<feature type="compositionally biased region" description="Low complexity" evidence="1">
    <location>
        <begin position="309"/>
        <end position="337"/>
    </location>
</feature>
<evidence type="ECO:0000313" key="4">
    <source>
        <dbReference type="Proteomes" id="UP000565441"/>
    </source>
</evidence>
<dbReference type="EMBL" id="JAACJP010000002">
    <property type="protein sequence ID" value="KAF5387049.1"/>
    <property type="molecule type" value="Genomic_DNA"/>
</dbReference>
<dbReference type="InterPro" id="IPR021139">
    <property type="entry name" value="NYN"/>
</dbReference>
<protein>
    <recommendedName>
        <fullName evidence="2">NYN domain-containing protein</fullName>
    </recommendedName>
</protein>
<dbReference type="GO" id="GO:0005777">
    <property type="term" value="C:peroxisome"/>
    <property type="evidence" value="ECO:0007669"/>
    <property type="project" value="InterPro"/>
</dbReference>
<feature type="compositionally biased region" description="Basic and acidic residues" evidence="1">
    <location>
        <begin position="299"/>
        <end position="308"/>
    </location>
</feature>
<dbReference type="AlphaFoldDB" id="A0A8H5HPU8"/>
<feature type="compositionally biased region" description="Polar residues" evidence="1">
    <location>
        <begin position="403"/>
        <end position="414"/>
    </location>
</feature>
<keyword evidence="4" id="KW-1185">Reference proteome</keyword>
<feature type="compositionally biased region" description="Low complexity" evidence="1">
    <location>
        <begin position="273"/>
        <end position="286"/>
    </location>
</feature>
<evidence type="ECO:0000313" key="3">
    <source>
        <dbReference type="EMBL" id="KAF5387049.1"/>
    </source>
</evidence>
<organism evidence="3 4">
    <name type="scientific">Tricholomella constricta</name>
    <dbReference type="NCBI Taxonomy" id="117010"/>
    <lineage>
        <taxon>Eukaryota</taxon>
        <taxon>Fungi</taxon>
        <taxon>Dikarya</taxon>
        <taxon>Basidiomycota</taxon>
        <taxon>Agaricomycotina</taxon>
        <taxon>Agaricomycetes</taxon>
        <taxon>Agaricomycetidae</taxon>
        <taxon>Agaricales</taxon>
        <taxon>Tricholomatineae</taxon>
        <taxon>Lyophyllaceae</taxon>
        <taxon>Tricholomella</taxon>
    </lineage>
</organism>
<feature type="compositionally biased region" description="Basic and acidic residues" evidence="1">
    <location>
        <begin position="159"/>
        <end position="168"/>
    </location>
</feature>
<dbReference type="Gene3D" id="3.40.50.1010">
    <property type="entry name" value="5'-nuclease"/>
    <property type="match status" value="1"/>
</dbReference>
<feature type="region of interest" description="Disordered" evidence="1">
    <location>
        <begin position="402"/>
        <end position="425"/>
    </location>
</feature>
<dbReference type="OrthoDB" id="3061905at2759"/>
<dbReference type="InterPro" id="IPR024768">
    <property type="entry name" value="Marf1"/>
</dbReference>
<dbReference type="Pfam" id="PF01936">
    <property type="entry name" value="NYN"/>
    <property type="match status" value="1"/>
</dbReference>